<dbReference type="EMBL" id="JBHUHT010000013">
    <property type="protein sequence ID" value="MFD2096790.1"/>
    <property type="molecule type" value="Genomic_DNA"/>
</dbReference>
<evidence type="ECO:0000256" key="1">
    <source>
        <dbReference type="SAM" id="SignalP"/>
    </source>
</evidence>
<proteinExistence type="predicted"/>
<feature type="signal peptide" evidence="1">
    <location>
        <begin position="1"/>
        <end position="21"/>
    </location>
</feature>
<gene>
    <name evidence="2" type="ORF">ACFSJ3_12405</name>
</gene>
<comment type="caution">
    <text evidence="2">The sequence shown here is derived from an EMBL/GenBank/DDBJ whole genome shotgun (WGS) entry which is preliminary data.</text>
</comment>
<keyword evidence="3" id="KW-1185">Reference proteome</keyword>
<reference evidence="3" key="1">
    <citation type="journal article" date="2019" name="Int. J. Syst. Evol. Microbiol.">
        <title>The Global Catalogue of Microorganisms (GCM) 10K type strain sequencing project: providing services to taxonomists for standard genome sequencing and annotation.</title>
        <authorList>
            <consortium name="The Broad Institute Genomics Platform"/>
            <consortium name="The Broad Institute Genome Sequencing Center for Infectious Disease"/>
            <person name="Wu L."/>
            <person name="Ma J."/>
        </authorList>
    </citation>
    <scope>NUCLEOTIDE SEQUENCE [LARGE SCALE GENOMIC DNA]</scope>
    <source>
        <strain evidence="3">CGMCC 1.10992</strain>
    </source>
</reference>
<organism evidence="2 3">
    <name type="scientific">Corallincola platygyrae</name>
    <dbReference type="NCBI Taxonomy" id="1193278"/>
    <lineage>
        <taxon>Bacteria</taxon>
        <taxon>Pseudomonadati</taxon>
        <taxon>Pseudomonadota</taxon>
        <taxon>Gammaproteobacteria</taxon>
        <taxon>Alteromonadales</taxon>
        <taxon>Psychromonadaceae</taxon>
        <taxon>Corallincola</taxon>
    </lineage>
</organism>
<dbReference type="RefSeq" id="WP_345339493.1">
    <property type="nucleotide sequence ID" value="NZ_BAABLI010000009.1"/>
</dbReference>
<accession>A0ABW4XPQ2</accession>
<name>A0ABW4XPQ2_9GAMM</name>
<protein>
    <recommendedName>
        <fullName evidence="4">PEP-CTERM sorting domain-containing protein</fullName>
    </recommendedName>
</protein>
<sequence length="197" mass="21323">MKSLISLTALPLMLTCKLAFAFPIADPGTEGLGVVVKQTGSVVATYLGNSADYSNDLYLMLDAFGNPGDDGDTSNDLFIFNNHASNIGDTLDLGSFDAGDELIFRLNVNDTSYQFFTGDSTRNPDGQAHARVQSEWQPGETLVSFEDLFNGPFDFNDLSFSFTNTRADIDVPAPAAVTLCLLGLSLLTCRRKNDKRA</sequence>
<evidence type="ECO:0008006" key="4">
    <source>
        <dbReference type="Google" id="ProtNLM"/>
    </source>
</evidence>
<feature type="chain" id="PRO_5046912551" description="PEP-CTERM sorting domain-containing protein" evidence="1">
    <location>
        <begin position="22"/>
        <end position="197"/>
    </location>
</feature>
<evidence type="ECO:0000313" key="3">
    <source>
        <dbReference type="Proteomes" id="UP001597380"/>
    </source>
</evidence>
<keyword evidence="1" id="KW-0732">Signal</keyword>
<dbReference type="Proteomes" id="UP001597380">
    <property type="component" value="Unassembled WGS sequence"/>
</dbReference>
<evidence type="ECO:0000313" key="2">
    <source>
        <dbReference type="EMBL" id="MFD2096790.1"/>
    </source>
</evidence>